<evidence type="ECO:0000256" key="4">
    <source>
        <dbReference type="ARBA" id="ARBA00022737"/>
    </source>
</evidence>
<dbReference type="InterPro" id="IPR011990">
    <property type="entry name" value="TPR-like_helical_dom_sf"/>
</dbReference>
<keyword evidence="8" id="KW-0966">Cell projection</keyword>
<evidence type="ECO:0000256" key="12">
    <source>
        <dbReference type="SAM" id="MobiDB-lite"/>
    </source>
</evidence>
<evidence type="ECO:0000313" key="14">
    <source>
        <dbReference type="EMBL" id="CAK8693863.1"/>
    </source>
</evidence>
<evidence type="ECO:0000256" key="7">
    <source>
        <dbReference type="ARBA" id="ARBA00023242"/>
    </source>
</evidence>
<dbReference type="SUPFAM" id="SSF48452">
    <property type="entry name" value="TPR-like"/>
    <property type="match status" value="1"/>
</dbReference>
<evidence type="ECO:0000256" key="5">
    <source>
        <dbReference type="ARBA" id="ARBA00022803"/>
    </source>
</evidence>
<evidence type="ECO:0000256" key="6">
    <source>
        <dbReference type="ARBA" id="ARBA00022902"/>
    </source>
</evidence>
<dbReference type="Proteomes" id="UP001642483">
    <property type="component" value="Unassembled WGS sequence"/>
</dbReference>
<dbReference type="InterPro" id="IPR037894">
    <property type="entry name" value="CS_DYX1C1"/>
</dbReference>
<dbReference type="EMBL" id="CAWYQH010000141">
    <property type="protein sequence ID" value="CAK8693863.1"/>
    <property type="molecule type" value="Genomic_DNA"/>
</dbReference>
<evidence type="ECO:0000256" key="3">
    <source>
        <dbReference type="ARBA" id="ARBA00022490"/>
    </source>
</evidence>
<dbReference type="Gene3D" id="1.25.40.10">
    <property type="entry name" value="Tetratricopeptide repeat domain"/>
    <property type="match status" value="1"/>
</dbReference>
<dbReference type="InterPro" id="IPR019734">
    <property type="entry name" value="TPR_rpt"/>
</dbReference>
<evidence type="ECO:0000256" key="9">
    <source>
        <dbReference type="ARBA" id="ARBA00024190"/>
    </source>
</evidence>
<dbReference type="Gene3D" id="2.60.40.790">
    <property type="match status" value="1"/>
</dbReference>
<feature type="region of interest" description="Disordered" evidence="12">
    <location>
        <begin position="240"/>
        <end position="264"/>
    </location>
</feature>
<keyword evidence="4" id="KW-0677">Repeat</keyword>
<evidence type="ECO:0000256" key="11">
    <source>
        <dbReference type="PROSITE-ProRule" id="PRU00339"/>
    </source>
</evidence>
<keyword evidence="5 11" id="KW-0802">TPR repeat</keyword>
<evidence type="ECO:0000256" key="1">
    <source>
        <dbReference type="ARBA" id="ARBA00004123"/>
    </source>
</evidence>
<keyword evidence="6" id="KW-0524">Neurogenesis</keyword>
<accession>A0ABP0GQ26</accession>
<evidence type="ECO:0000313" key="15">
    <source>
        <dbReference type="Proteomes" id="UP001642483"/>
    </source>
</evidence>
<sequence length="443" mass="50830">MPIIVKDYQWSETDEKMFVQVPLKGVKQSKADIFCTEEFVKVSFPPFLFEALLFAPIDDDKSTATIRDGSVTFNLLKKEPVMWSQLLSIHSDNKSFVLKKKQEAIEYAQKKSEDIVKRKSSAKEENKKYSLKEMMKLEEADRDRIEQIKVSERNRAMDEFTRWKEEKKVEAELEKMQLLEEYKVKILEENKENEGCKISEIFVDDNSDVVDGCRIIELQEDPPLHKANDATEKLTAAVNHDLKPEADKKKSKVKRQGAGPRQRGKISVNFTPRVFPTPQRESKAVEEDEWLQKQADARKQHAINDPDLAQHEKDPAWLKDKGGQLFASGDYMAAINAFNLAIRIQPRMPILFLNRAACHLRLRNLYKCAEDCSTSLDLMVPKVAANAKGRLKAHLRRAAAFCDLELYVEALQDYEAALKIEPKNEKLIEDADKIRTVIQSSTG</sequence>
<dbReference type="PANTHER" id="PTHR46492:SF1">
    <property type="entry name" value="DYNEIN AXONEMAL ASSEMBLY FACTOR 4"/>
    <property type="match status" value="1"/>
</dbReference>
<dbReference type="PROSITE" id="PS51203">
    <property type="entry name" value="CS"/>
    <property type="match status" value="1"/>
</dbReference>
<dbReference type="InterPro" id="IPR052004">
    <property type="entry name" value="Dynein_assembly_factor_4"/>
</dbReference>
<feature type="repeat" description="TPR" evidence="11">
    <location>
        <begin position="391"/>
        <end position="424"/>
    </location>
</feature>
<dbReference type="PROSITE" id="PS50005">
    <property type="entry name" value="TPR"/>
    <property type="match status" value="1"/>
</dbReference>
<evidence type="ECO:0000256" key="8">
    <source>
        <dbReference type="ARBA" id="ARBA00023273"/>
    </source>
</evidence>
<dbReference type="PANTHER" id="PTHR46492">
    <property type="entry name" value="DYNEIN ASSEMBLY FACTOR 4, AXONEMAL"/>
    <property type="match status" value="1"/>
</dbReference>
<dbReference type="InterPro" id="IPR008978">
    <property type="entry name" value="HSP20-like_chaperone"/>
</dbReference>
<keyword evidence="7" id="KW-0539">Nucleus</keyword>
<dbReference type="SMART" id="SM00028">
    <property type="entry name" value="TPR"/>
    <property type="match status" value="3"/>
</dbReference>
<evidence type="ECO:0000256" key="10">
    <source>
        <dbReference type="ARBA" id="ARBA00024430"/>
    </source>
</evidence>
<protein>
    <recommendedName>
        <fullName evidence="10">Dynein axonemal assembly factor 4</fullName>
    </recommendedName>
</protein>
<organism evidence="14 15">
    <name type="scientific">Clavelina lepadiformis</name>
    <name type="common">Light-bulb sea squirt</name>
    <name type="synonym">Ascidia lepadiformis</name>
    <dbReference type="NCBI Taxonomy" id="159417"/>
    <lineage>
        <taxon>Eukaryota</taxon>
        <taxon>Metazoa</taxon>
        <taxon>Chordata</taxon>
        <taxon>Tunicata</taxon>
        <taxon>Ascidiacea</taxon>
        <taxon>Aplousobranchia</taxon>
        <taxon>Clavelinidae</taxon>
        <taxon>Clavelina</taxon>
    </lineage>
</organism>
<keyword evidence="15" id="KW-1185">Reference proteome</keyword>
<comment type="subcellular location">
    <subcellularLocation>
        <location evidence="2">Cell projection</location>
        <location evidence="2">Neuron projection</location>
    </subcellularLocation>
    <subcellularLocation>
        <location evidence="9">Dynein axonemal particle</location>
    </subcellularLocation>
    <subcellularLocation>
        <location evidence="1">Nucleus</location>
    </subcellularLocation>
</comment>
<dbReference type="CDD" id="cd06469">
    <property type="entry name" value="p23_DYX1C1_like"/>
    <property type="match status" value="1"/>
</dbReference>
<dbReference type="Pfam" id="PF04969">
    <property type="entry name" value="CS"/>
    <property type="match status" value="1"/>
</dbReference>
<dbReference type="InterPro" id="IPR007052">
    <property type="entry name" value="CS_dom"/>
</dbReference>
<evidence type="ECO:0000259" key="13">
    <source>
        <dbReference type="PROSITE" id="PS51203"/>
    </source>
</evidence>
<gene>
    <name evidence="14" type="ORF">CVLEPA_LOCUS27153</name>
</gene>
<dbReference type="SUPFAM" id="SSF49764">
    <property type="entry name" value="HSP20-like chaperones"/>
    <property type="match status" value="1"/>
</dbReference>
<comment type="caution">
    <text evidence="14">The sequence shown here is derived from an EMBL/GenBank/DDBJ whole genome shotgun (WGS) entry which is preliminary data.</text>
</comment>
<reference evidence="14 15" key="1">
    <citation type="submission" date="2024-02" db="EMBL/GenBank/DDBJ databases">
        <authorList>
            <person name="Daric V."/>
            <person name="Darras S."/>
        </authorList>
    </citation>
    <scope>NUCLEOTIDE SEQUENCE [LARGE SCALE GENOMIC DNA]</scope>
</reference>
<name>A0ABP0GQ26_CLALP</name>
<evidence type="ECO:0000256" key="2">
    <source>
        <dbReference type="ARBA" id="ARBA00004487"/>
    </source>
</evidence>
<keyword evidence="3" id="KW-0963">Cytoplasm</keyword>
<proteinExistence type="predicted"/>
<feature type="domain" description="CS" evidence="13">
    <location>
        <begin position="3"/>
        <end position="87"/>
    </location>
</feature>